<dbReference type="Pfam" id="PF01553">
    <property type="entry name" value="Acyltransferase"/>
    <property type="match status" value="1"/>
</dbReference>
<evidence type="ECO:0000256" key="2">
    <source>
        <dbReference type="ARBA" id="ARBA00023315"/>
    </source>
</evidence>
<name>A0ABZ0LM23_9ACTN</name>
<dbReference type="PANTHER" id="PTHR10434:SF11">
    <property type="entry name" value="1-ACYL-SN-GLYCEROL-3-PHOSPHATE ACYLTRANSFERASE"/>
    <property type="match status" value="1"/>
</dbReference>
<dbReference type="RefSeq" id="WP_318100862.1">
    <property type="nucleotide sequence ID" value="NZ_CP137573.1"/>
</dbReference>
<dbReference type="CDD" id="cd07989">
    <property type="entry name" value="LPLAT_AGPAT-like"/>
    <property type="match status" value="1"/>
</dbReference>
<evidence type="ECO:0000256" key="1">
    <source>
        <dbReference type="ARBA" id="ARBA00022679"/>
    </source>
</evidence>
<keyword evidence="5" id="KW-1185">Reference proteome</keyword>
<evidence type="ECO:0000313" key="4">
    <source>
        <dbReference type="EMBL" id="WOX20345.1"/>
    </source>
</evidence>
<protein>
    <submittedName>
        <fullName evidence="4">Lysophospholipid acyltransferase family protein</fullName>
    </submittedName>
</protein>
<dbReference type="SUPFAM" id="SSF69593">
    <property type="entry name" value="Glycerol-3-phosphate (1)-acyltransferase"/>
    <property type="match status" value="1"/>
</dbReference>
<keyword evidence="2 4" id="KW-0012">Acyltransferase</keyword>
<dbReference type="GO" id="GO:0016746">
    <property type="term" value="F:acyltransferase activity"/>
    <property type="evidence" value="ECO:0007669"/>
    <property type="project" value="UniProtKB-KW"/>
</dbReference>
<evidence type="ECO:0000313" key="5">
    <source>
        <dbReference type="Proteomes" id="UP001301731"/>
    </source>
</evidence>
<evidence type="ECO:0000259" key="3">
    <source>
        <dbReference type="SMART" id="SM00563"/>
    </source>
</evidence>
<sequence length="236" mass="25588">MYEHLKRLTGPVLRAAVRLEAVGLENVPQSNGVILASNHLSIVDSTFLPLVLDRQVTFMAKAEYFEGGSWPTRIVSSFMRGSGQVPVDRQHQRAAVASLDACLRVVKDGGVFCIYPEGTRSPDGRLYRAKTGVAWLALKSGAPVVPVAMSGTDRVLPPGRVLPRPAKVRVVFGKPVDLSLYEDSAADAAARRAVSDLIVQAIAEVSGQEYVPVYASRAKEQGWPGRVLPELRRSDN</sequence>
<organism evidence="4 5">
    <name type="scientific">Streptomyces solicathayae</name>
    <dbReference type="NCBI Taxonomy" id="3081768"/>
    <lineage>
        <taxon>Bacteria</taxon>
        <taxon>Bacillati</taxon>
        <taxon>Actinomycetota</taxon>
        <taxon>Actinomycetes</taxon>
        <taxon>Kitasatosporales</taxon>
        <taxon>Streptomycetaceae</taxon>
        <taxon>Streptomyces</taxon>
    </lineage>
</organism>
<dbReference type="InterPro" id="IPR002123">
    <property type="entry name" value="Plipid/glycerol_acylTrfase"/>
</dbReference>
<keyword evidence="1" id="KW-0808">Transferase</keyword>
<feature type="domain" description="Phospholipid/glycerol acyltransferase" evidence="3">
    <location>
        <begin position="33"/>
        <end position="152"/>
    </location>
</feature>
<dbReference type="Proteomes" id="UP001301731">
    <property type="component" value="Chromosome"/>
</dbReference>
<reference evidence="4 5" key="1">
    <citation type="submission" date="2023-10" db="EMBL/GenBank/DDBJ databases">
        <title>The genome sequence of Streptomyces sp. HUAS YS2.</title>
        <authorList>
            <person name="Mo P."/>
        </authorList>
    </citation>
    <scope>NUCLEOTIDE SEQUENCE [LARGE SCALE GENOMIC DNA]</scope>
    <source>
        <strain evidence="4 5">HUAS YS2</strain>
    </source>
</reference>
<proteinExistence type="predicted"/>
<gene>
    <name evidence="4" type="ORF">R2D22_02685</name>
</gene>
<dbReference type="PANTHER" id="PTHR10434">
    <property type="entry name" value="1-ACYL-SN-GLYCEROL-3-PHOSPHATE ACYLTRANSFERASE"/>
    <property type="match status" value="1"/>
</dbReference>
<accession>A0ABZ0LM23</accession>
<dbReference type="SMART" id="SM00563">
    <property type="entry name" value="PlsC"/>
    <property type="match status" value="1"/>
</dbReference>
<dbReference type="EMBL" id="CP137573">
    <property type="protein sequence ID" value="WOX20345.1"/>
    <property type="molecule type" value="Genomic_DNA"/>
</dbReference>